<dbReference type="SUPFAM" id="SSF50800">
    <property type="entry name" value="PK beta-barrel domain-like"/>
    <property type="match status" value="1"/>
</dbReference>
<dbReference type="GO" id="GO:0030170">
    <property type="term" value="F:pyridoxal phosphate binding"/>
    <property type="evidence" value="ECO:0007669"/>
    <property type="project" value="InterPro"/>
</dbReference>
<dbReference type="Pfam" id="PF03473">
    <property type="entry name" value="MOSC"/>
    <property type="match status" value="1"/>
</dbReference>
<accession>A0A370DA87</accession>
<gene>
    <name evidence="2" type="ORF">DIZ79_18320</name>
</gene>
<dbReference type="SUPFAM" id="SSF141673">
    <property type="entry name" value="MOSC N-terminal domain-like"/>
    <property type="match status" value="1"/>
</dbReference>
<organism evidence="2 3">
    <name type="scientific">endosymbiont of Lamellibrachia luymesi</name>
    <dbReference type="NCBI Taxonomy" id="2200907"/>
    <lineage>
        <taxon>Bacteria</taxon>
        <taxon>Pseudomonadati</taxon>
        <taxon>Pseudomonadota</taxon>
        <taxon>Gammaproteobacteria</taxon>
        <taxon>sulfur-oxidizing symbionts</taxon>
    </lineage>
</organism>
<sequence length="273" mass="30749">MKTVSETILSGLMIYPVKSLAGIELNQSEVDRFGPRHDRRWMVVNAAGKFLSQRELPQMALIRQTLTADGLTLSTDGKPDQHLPLTPRETNRIEVKVWHDHCHAIPCGSKADNWLSGVLGQHCRLVFFPDGEERPVDPEYAGPRDRTAFSDGFPLLLISEASLEDLNARLERKLPMSRFRPNLIVRGCNAYAEDNWHRIRIGELDCRVVKPCSRCTITTVDPKTAQRGPEPLKTLAGYRRQGNKVFFGQNLLHNGPGFLEVGMRVEILDKTDG</sequence>
<feature type="domain" description="MOSC" evidence="1">
    <location>
        <begin position="123"/>
        <end position="268"/>
    </location>
</feature>
<dbReference type="AlphaFoldDB" id="A0A370DA87"/>
<evidence type="ECO:0000313" key="2">
    <source>
        <dbReference type="EMBL" id="RDH81808.1"/>
    </source>
</evidence>
<evidence type="ECO:0000313" key="3">
    <source>
        <dbReference type="Proteomes" id="UP000255508"/>
    </source>
</evidence>
<dbReference type="InterPro" id="IPR005302">
    <property type="entry name" value="MoCF_Sase_C"/>
</dbReference>
<dbReference type="InterPro" id="IPR005303">
    <property type="entry name" value="MOCOS_middle"/>
</dbReference>
<protein>
    <submittedName>
        <fullName evidence="2">MOSC domain-containing protein</fullName>
    </submittedName>
</protein>
<proteinExistence type="predicted"/>
<dbReference type="InterPro" id="IPR011037">
    <property type="entry name" value="Pyrv_Knase-like_insert_dom_sf"/>
</dbReference>
<dbReference type="GO" id="GO:0030151">
    <property type="term" value="F:molybdenum ion binding"/>
    <property type="evidence" value="ECO:0007669"/>
    <property type="project" value="InterPro"/>
</dbReference>
<dbReference type="PROSITE" id="PS51340">
    <property type="entry name" value="MOSC"/>
    <property type="match status" value="1"/>
</dbReference>
<dbReference type="PANTHER" id="PTHR14237:SF19">
    <property type="entry name" value="MITOCHONDRIAL AMIDOXIME REDUCING COMPONENT 1"/>
    <property type="match status" value="1"/>
</dbReference>
<comment type="caution">
    <text evidence="2">The sequence shown here is derived from an EMBL/GenBank/DDBJ whole genome shotgun (WGS) entry which is preliminary data.</text>
</comment>
<dbReference type="PANTHER" id="PTHR14237">
    <property type="entry name" value="MOLYBDOPTERIN COFACTOR SULFURASE MOSC"/>
    <property type="match status" value="1"/>
</dbReference>
<dbReference type="EMBL" id="QFXD01000325">
    <property type="protein sequence ID" value="RDH81808.1"/>
    <property type="molecule type" value="Genomic_DNA"/>
</dbReference>
<evidence type="ECO:0000259" key="1">
    <source>
        <dbReference type="PROSITE" id="PS51340"/>
    </source>
</evidence>
<dbReference type="Pfam" id="PF03476">
    <property type="entry name" value="MOSC_N"/>
    <property type="match status" value="1"/>
</dbReference>
<dbReference type="GO" id="GO:0003824">
    <property type="term" value="F:catalytic activity"/>
    <property type="evidence" value="ECO:0007669"/>
    <property type="project" value="InterPro"/>
</dbReference>
<dbReference type="Proteomes" id="UP000255508">
    <property type="component" value="Unassembled WGS sequence"/>
</dbReference>
<reference evidence="2 3" key="1">
    <citation type="journal article" date="2018" name="ISME J.">
        <title>Endosymbiont genomes yield clues of tubeworm success.</title>
        <authorList>
            <person name="Li Y."/>
            <person name="Liles M.R."/>
            <person name="Halanych K.M."/>
        </authorList>
    </citation>
    <scope>NUCLEOTIDE SEQUENCE [LARGE SCALE GENOMIC DNA]</scope>
    <source>
        <strain evidence="2">A1422</strain>
    </source>
</reference>
<name>A0A370DA87_9GAMM</name>